<dbReference type="PANTHER" id="PTHR46929:SF3">
    <property type="entry name" value="MYB_SANT-LIKE DOMAIN-CONTAINING PROTEIN"/>
    <property type="match status" value="1"/>
</dbReference>
<dbReference type="Proteomes" id="UP000886523">
    <property type="component" value="Unassembled WGS sequence"/>
</dbReference>
<dbReference type="InterPro" id="IPR024752">
    <property type="entry name" value="Myb/SANT-like_dom"/>
</dbReference>
<comment type="caution">
    <text evidence="3">The sequence shown here is derived from an EMBL/GenBank/DDBJ whole genome shotgun (WGS) entry which is preliminary data.</text>
</comment>
<name>A0A9P6DV29_9AGAM</name>
<reference evidence="3" key="1">
    <citation type="journal article" date="2020" name="Nat. Commun.">
        <title>Large-scale genome sequencing of mycorrhizal fungi provides insights into the early evolution of symbiotic traits.</title>
        <authorList>
            <person name="Miyauchi S."/>
            <person name="Kiss E."/>
            <person name="Kuo A."/>
            <person name="Drula E."/>
            <person name="Kohler A."/>
            <person name="Sanchez-Garcia M."/>
            <person name="Morin E."/>
            <person name="Andreopoulos B."/>
            <person name="Barry K.W."/>
            <person name="Bonito G."/>
            <person name="Buee M."/>
            <person name="Carver A."/>
            <person name="Chen C."/>
            <person name="Cichocki N."/>
            <person name="Clum A."/>
            <person name="Culley D."/>
            <person name="Crous P.W."/>
            <person name="Fauchery L."/>
            <person name="Girlanda M."/>
            <person name="Hayes R.D."/>
            <person name="Keri Z."/>
            <person name="LaButti K."/>
            <person name="Lipzen A."/>
            <person name="Lombard V."/>
            <person name="Magnuson J."/>
            <person name="Maillard F."/>
            <person name="Murat C."/>
            <person name="Nolan M."/>
            <person name="Ohm R.A."/>
            <person name="Pangilinan J."/>
            <person name="Pereira M.F."/>
            <person name="Perotto S."/>
            <person name="Peter M."/>
            <person name="Pfister S."/>
            <person name="Riley R."/>
            <person name="Sitrit Y."/>
            <person name="Stielow J.B."/>
            <person name="Szollosi G."/>
            <person name="Zifcakova L."/>
            <person name="Stursova M."/>
            <person name="Spatafora J.W."/>
            <person name="Tedersoo L."/>
            <person name="Vaario L.M."/>
            <person name="Yamada A."/>
            <person name="Yan M."/>
            <person name="Wang P."/>
            <person name="Xu J."/>
            <person name="Bruns T."/>
            <person name="Baldrian P."/>
            <person name="Vilgalys R."/>
            <person name="Dunand C."/>
            <person name="Henrissat B."/>
            <person name="Grigoriev I.V."/>
            <person name="Hibbett D."/>
            <person name="Nagy L.G."/>
            <person name="Martin F.M."/>
        </authorList>
    </citation>
    <scope>NUCLEOTIDE SEQUENCE</scope>
    <source>
        <strain evidence="3">UP504</strain>
    </source>
</reference>
<evidence type="ECO:0000313" key="3">
    <source>
        <dbReference type="EMBL" id="KAF9512243.1"/>
    </source>
</evidence>
<keyword evidence="4" id="KW-1185">Reference proteome</keyword>
<organism evidence="3 4">
    <name type="scientific">Hydnum rufescens UP504</name>
    <dbReference type="NCBI Taxonomy" id="1448309"/>
    <lineage>
        <taxon>Eukaryota</taxon>
        <taxon>Fungi</taxon>
        <taxon>Dikarya</taxon>
        <taxon>Basidiomycota</taxon>
        <taxon>Agaricomycotina</taxon>
        <taxon>Agaricomycetes</taxon>
        <taxon>Cantharellales</taxon>
        <taxon>Hydnaceae</taxon>
        <taxon>Hydnum</taxon>
    </lineage>
</organism>
<evidence type="ECO:0000259" key="2">
    <source>
        <dbReference type="Pfam" id="PF12776"/>
    </source>
</evidence>
<evidence type="ECO:0000313" key="4">
    <source>
        <dbReference type="Proteomes" id="UP000886523"/>
    </source>
</evidence>
<dbReference type="AlphaFoldDB" id="A0A9P6DV29"/>
<sequence>MPPPSTKALKKRKEANAKWTPEDDEELLRVLLAEKAAGNMGDNDFKAASLQAAVDALAKTHTEGGVKDKALTQETIQLKKYYNTVKELKDISGFSYDDEHGCRDMELMVWKAYIKSHKNASPFRNKGLCFYNELNDLFSGTIATGEGTYHPILQTQYKAQSETLPNAQSEMPPKIQPKMQSMGSGAPDDNGNSSEKDEEEEVFIDWAPSLTHIPKVPEQVSPIPTLKCVALVTPIDTLHHKKHASTGNVVQAMQESVSEMAKVLKAGFLLKHHSHTSPKQTSAAALLSPHVI</sequence>
<gene>
    <name evidence="3" type="ORF">BS47DRAFT_1394377</name>
</gene>
<accession>A0A9P6DV29</accession>
<dbReference type="Pfam" id="PF12776">
    <property type="entry name" value="Myb_DNA-bind_3"/>
    <property type="match status" value="1"/>
</dbReference>
<dbReference type="OrthoDB" id="76215at2759"/>
<evidence type="ECO:0000256" key="1">
    <source>
        <dbReference type="SAM" id="MobiDB-lite"/>
    </source>
</evidence>
<protein>
    <recommendedName>
        <fullName evidence="2">Myb/SANT-like domain-containing protein</fullName>
    </recommendedName>
</protein>
<feature type="region of interest" description="Disordered" evidence="1">
    <location>
        <begin position="161"/>
        <end position="200"/>
    </location>
</feature>
<dbReference type="EMBL" id="MU128989">
    <property type="protein sequence ID" value="KAF9512243.1"/>
    <property type="molecule type" value="Genomic_DNA"/>
</dbReference>
<feature type="region of interest" description="Disordered" evidence="1">
    <location>
        <begin position="1"/>
        <end position="20"/>
    </location>
</feature>
<dbReference type="PANTHER" id="PTHR46929">
    <property type="entry name" value="EXPRESSED PROTEIN"/>
    <property type="match status" value="1"/>
</dbReference>
<feature type="domain" description="Myb/SANT-like" evidence="2">
    <location>
        <begin position="18"/>
        <end position="113"/>
    </location>
</feature>
<proteinExistence type="predicted"/>